<evidence type="ECO:0000256" key="2">
    <source>
        <dbReference type="ARBA" id="ARBA00033753"/>
    </source>
</evidence>
<comment type="caution">
    <text evidence="5">The sequence shown here is derived from an EMBL/GenBank/DDBJ whole genome shotgun (WGS) entry which is preliminary data.</text>
</comment>
<keyword evidence="6" id="KW-1185">Reference proteome</keyword>
<organism evidence="5 6">
    <name type="scientific">Elysia crispata</name>
    <name type="common">lettuce slug</name>
    <dbReference type="NCBI Taxonomy" id="231223"/>
    <lineage>
        <taxon>Eukaryota</taxon>
        <taxon>Metazoa</taxon>
        <taxon>Spiralia</taxon>
        <taxon>Lophotrochozoa</taxon>
        <taxon>Mollusca</taxon>
        <taxon>Gastropoda</taxon>
        <taxon>Heterobranchia</taxon>
        <taxon>Euthyneura</taxon>
        <taxon>Panpulmonata</taxon>
        <taxon>Sacoglossa</taxon>
        <taxon>Placobranchoidea</taxon>
        <taxon>Plakobranchidae</taxon>
        <taxon>Elysia</taxon>
    </lineage>
</organism>
<feature type="region of interest" description="Disordered" evidence="3">
    <location>
        <begin position="323"/>
        <end position="368"/>
    </location>
</feature>
<dbReference type="InterPro" id="IPR040372">
    <property type="entry name" value="YaeB-like"/>
</dbReference>
<dbReference type="AlphaFoldDB" id="A0AAE0YGD1"/>
<comment type="similarity">
    <text evidence="2">Belongs to the tRNA methyltransferase O family.</text>
</comment>
<dbReference type="PANTHER" id="PTHR12818">
    <property type="entry name" value="TRNA (ADENINE(37)-N6)-METHYLTRANSFERASE"/>
    <property type="match status" value="1"/>
</dbReference>
<dbReference type="EMBL" id="JAWDGP010006298">
    <property type="protein sequence ID" value="KAK3743771.1"/>
    <property type="molecule type" value="Genomic_DNA"/>
</dbReference>
<dbReference type="Gene3D" id="3.30.2310.10">
    <property type="entry name" value="YaeB-like"/>
    <property type="match status" value="1"/>
</dbReference>
<dbReference type="InterPro" id="IPR036414">
    <property type="entry name" value="YaeB_N_sf"/>
</dbReference>
<gene>
    <name evidence="5" type="ORF">RRG08_043503</name>
</gene>
<protein>
    <recommendedName>
        <fullName evidence="4">TsaA-like domain-containing protein</fullName>
    </recommendedName>
</protein>
<dbReference type="Gene3D" id="2.40.30.70">
    <property type="entry name" value="YaeB-like"/>
    <property type="match status" value="1"/>
</dbReference>
<dbReference type="PANTHER" id="PTHR12818:SF0">
    <property type="entry name" value="TRNA (ADENINE(37)-N6)-METHYLTRANSFERASE"/>
    <property type="match status" value="1"/>
</dbReference>
<feature type="compositionally biased region" description="Polar residues" evidence="3">
    <location>
        <begin position="323"/>
        <end position="333"/>
    </location>
</feature>
<dbReference type="FunFam" id="3.30.2310.10:FF:000002">
    <property type="entry name" value="tRNA methyltransferase O"/>
    <property type="match status" value="1"/>
</dbReference>
<feature type="compositionally biased region" description="Polar residues" evidence="3">
    <location>
        <begin position="349"/>
        <end position="368"/>
    </location>
</feature>
<evidence type="ECO:0000313" key="6">
    <source>
        <dbReference type="Proteomes" id="UP001283361"/>
    </source>
</evidence>
<dbReference type="InterPro" id="IPR023370">
    <property type="entry name" value="TrmO-like_N"/>
</dbReference>
<evidence type="ECO:0000259" key="4">
    <source>
        <dbReference type="PROSITE" id="PS51668"/>
    </source>
</evidence>
<dbReference type="Pfam" id="PF01980">
    <property type="entry name" value="TrmO_N"/>
    <property type="match status" value="1"/>
</dbReference>
<sequence length="484" mass="53492">MNVSVKPIGTMKSLFHYKNGTPRQASVCHNAPGILTVEKSVFNNPEHSLEGLEDYSHAWVIFVFHKNNNSHTKAKVKPPRLDGKRTGVFSSRSPYRPNNIGLSLLKIDKIEGASVHFSGVDMIDGTPVLDIKPYIPEYDSPASSMFYDNKLPPLSVKENDLAEKSCEALSFNELGCKNSNENNNVKTNSAGNVLEKGFFTLSSALHKAGNFLASHSYDKQEDVLCEESRIKAESNCSEPDFSVACANDKEFSGCDDAPIASSKVEYSSDDVKGAAAGADEDLDVFLGAVLSQAVESLSSELTLHQDNDSTACNLLGVLESAESKQINHSSQKAGSEEQKSSSHQHQTLHDSNQTCVTRESNSDKNFPSTAHPVIAPWLLNPPVKKLRVTFTTEALQQLQQFSSSSPDADYRLQLLSNTEEAKSAIRDVLHEEPRSVYRRQHCQDSLYFFTVDIVHITCWFDEDIAQVVRLKPVAHVSKLQRKLE</sequence>
<name>A0AAE0YGD1_9GAST</name>
<reference evidence="5" key="1">
    <citation type="journal article" date="2023" name="G3 (Bethesda)">
        <title>A reference genome for the long-term kleptoplast-retaining sea slug Elysia crispata morphotype clarki.</title>
        <authorList>
            <person name="Eastman K.E."/>
            <person name="Pendleton A.L."/>
            <person name="Shaikh M.A."/>
            <person name="Suttiyut T."/>
            <person name="Ogas R."/>
            <person name="Tomko P."/>
            <person name="Gavelis G."/>
            <person name="Widhalm J.R."/>
            <person name="Wisecaver J.H."/>
        </authorList>
    </citation>
    <scope>NUCLEOTIDE SEQUENCE</scope>
    <source>
        <strain evidence="5">ECLA1</strain>
    </source>
</reference>
<dbReference type="Proteomes" id="UP001283361">
    <property type="component" value="Unassembled WGS sequence"/>
</dbReference>
<evidence type="ECO:0000256" key="1">
    <source>
        <dbReference type="ARBA" id="ARBA00022691"/>
    </source>
</evidence>
<dbReference type="CDD" id="cd09281">
    <property type="entry name" value="UPF0066"/>
    <property type="match status" value="1"/>
</dbReference>
<evidence type="ECO:0000313" key="5">
    <source>
        <dbReference type="EMBL" id="KAK3743771.1"/>
    </source>
</evidence>
<dbReference type="SUPFAM" id="SSF118196">
    <property type="entry name" value="YaeB-like"/>
    <property type="match status" value="2"/>
</dbReference>
<dbReference type="InterPro" id="IPR036413">
    <property type="entry name" value="YaeB-like_sf"/>
</dbReference>
<accession>A0AAE0YGD1</accession>
<dbReference type="NCBIfam" id="TIGR00104">
    <property type="entry name" value="tRNA_TsaA"/>
    <property type="match status" value="1"/>
</dbReference>
<dbReference type="PROSITE" id="PS01318">
    <property type="entry name" value="TSAA_1"/>
    <property type="match status" value="1"/>
</dbReference>
<dbReference type="InterPro" id="IPR023368">
    <property type="entry name" value="UPF0066_cons_site"/>
</dbReference>
<dbReference type="PROSITE" id="PS51668">
    <property type="entry name" value="TSAA_2"/>
    <property type="match status" value="1"/>
</dbReference>
<evidence type="ECO:0000256" key="3">
    <source>
        <dbReference type="SAM" id="MobiDB-lite"/>
    </source>
</evidence>
<keyword evidence="1" id="KW-0949">S-adenosyl-L-methionine</keyword>
<feature type="domain" description="TsaA-like" evidence="4">
    <location>
        <begin position="5"/>
        <end position="143"/>
    </location>
</feature>
<proteinExistence type="inferred from homology"/>